<dbReference type="OMA" id="IVETWER"/>
<protein>
    <submittedName>
        <fullName evidence="1">Uncharacterized protein</fullName>
    </submittedName>
</protein>
<sequence length="115" mass="13294">MNGCASSMKEMGPSSRHNTLDCHFHFLNWSKLVSFGASLAKKKRNTDEEIVETWERDKSKPSPYITAVPYESLVQVRLRLAQEELKTPEKSLHDTSPSSFLWLGLQIEDDQQWLR</sequence>
<dbReference type="STRING" id="47428.A0A284SBF0"/>
<reference evidence="2" key="1">
    <citation type="journal article" date="2017" name="Nat. Ecol. Evol.">
        <title>Genome expansion and lineage-specific genetic innovations in the forest pathogenic fungi Armillaria.</title>
        <authorList>
            <person name="Sipos G."/>
            <person name="Prasanna A.N."/>
            <person name="Walter M.C."/>
            <person name="O'Connor E."/>
            <person name="Balint B."/>
            <person name="Krizsan K."/>
            <person name="Kiss B."/>
            <person name="Hess J."/>
            <person name="Varga T."/>
            <person name="Slot J."/>
            <person name="Riley R."/>
            <person name="Boka B."/>
            <person name="Rigling D."/>
            <person name="Barry K."/>
            <person name="Lee J."/>
            <person name="Mihaltcheva S."/>
            <person name="LaButti K."/>
            <person name="Lipzen A."/>
            <person name="Waldron R."/>
            <person name="Moloney N.M."/>
            <person name="Sperisen C."/>
            <person name="Kredics L."/>
            <person name="Vagvoelgyi C."/>
            <person name="Patrignani A."/>
            <person name="Fitzpatrick D."/>
            <person name="Nagy I."/>
            <person name="Doyle S."/>
            <person name="Anderson J.B."/>
            <person name="Grigoriev I.V."/>
            <person name="Gueldener U."/>
            <person name="Muensterkoetter M."/>
            <person name="Nagy L.G."/>
        </authorList>
    </citation>
    <scope>NUCLEOTIDE SEQUENCE [LARGE SCALE GENOMIC DNA]</scope>
    <source>
        <strain evidence="2">C18/9</strain>
    </source>
</reference>
<proteinExistence type="predicted"/>
<keyword evidence="2" id="KW-1185">Reference proteome</keyword>
<organism evidence="1 2">
    <name type="scientific">Armillaria ostoyae</name>
    <name type="common">Armillaria root rot fungus</name>
    <dbReference type="NCBI Taxonomy" id="47428"/>
    <lineage>
        <taxon>Eukaryota</taxon>
        <taxon>Fungi</taxon>
        <taxon>Dikarya</taxon>
        <taxon>Basidiomycota</taxon>
        <taxon>Agaricomycotina</taxon>
        <taxon>Agaricomycetes</taxon>
        <taxon>Agaricomycetidae</taxon>
        <taxon>Agaricales</taxon>
        <taxon>Marasmiineae</taxon>
        <taxon>Physalacriaceae</taxon>
        <taxon>Armillaria</taxon>
    </lineage>
</organism>
<accession>A0A284SBF0</accession>
<gene>
    <name evidence="1" type="ORF">ARMOST_21891</name>
</gene>
<dbReference type="AlphaFoldDB" id="A0A284SBF0"/>
<name>A0A284SBF0_ARMOS</name>
<dbReference type="Proteomes" id="UP000219338">
    <property type="component" value="Unassembled WGS sequence"/>
</dbReference>
<evidence type="ECO:0000313" key="2">
    <source>
        <dbReference type="Proteomes" id="UP000219338"/>
    </source>
</evidence>
<dbReference type="OrthoDB" id="3257768at2759"/>
<dbReference type="EMBL" id="FUEG01000057">
    <property type="protein sequence ID" value="SJL18305.1"/>
    <property type="molecule type" value="Genomic_DNA"/>
</dbReference>
<evidence type="ECO:0000313" key="1">
    <source>
        <dbReference type="EMBL" id="SJL18305.1"/>
    </source>
</evidence>